<accession>A0A0F9RNM5</accession>
<reference evidence="1" key="1">
    <citation type="journal article" date="2015" name="Nature">
        <title>Complex archaea that bridge the gap between prokaryotes and eukaryotes.</title>
        <authorList>
            <person name="Spang A."/>
            <person name="Saw J.H."/>
            <person name="Jorgensen S.L."/>
            <person name="Zaremba-Niedzwiedzka K."/>
            <person name="Martijn J."/>
            <person name="Lind A.E."/>
            <person name="van Eijk R."/>
            <person name="Schleper C."/>
            <person name="Guy L."/>
            <person name="Ettema T.J."/>
        </authorList>
    </citation>
    <scope>NUCLEOTIDE SEQUENCE</scope>
</reference>
<organism evidence="1">
    <name type="scientific">marine sediment metagenome</name>
    <dbReference type="NCBI Taxonomy" id="412755"/>
    <lineage>
        <taxon>unclassified sequences</taxon>
        <taxon>metagenomes</taxon>
        <taxon>ecological metagenomes</taxon>
    </lineage>
</organism>
<comment type="caution">
    <text evidence="1">The sequence shown here is derived from an EMBL/GenBank/DDBJ whole genome shotgun (WGS) entry which is preliminary data.</text>
</comment>
<name>A0A0F9RNM5_9ZZZZ</name>
<gene>
    <name evidence="1" type="ORF">LCGC14_0555060</name>
</gene>
<proteinExistence type="predicted"/>
<dbReference type="EMBL" id="LAZR01000774">
    <property type="protein sequence ID" value="KKN58165.1"/>
    <property type="molecule type" value="Genomic_DNA"/>
</dbReference>
<dbReference type="AlphaFoldDB" id="A0A0F9RNM5"/>
<evidence type="ECO:0000313" key="1">
    <source>
        <dbReference type="EMBL" id="KKN58165.1"/>
    </source>
</evidence>
<protein>
    <submittedName>
        <fullName evidence="1">Uncharacterized protein</fullName>
    </submittedName>
</protein>
<sequence length="80" mass="9117">MNLVELYEQTPVERHQDIVVDGNKVFVRDAEGTVEEYLVQGDELWLVRSDKDQVARLKAMETDIKGIKTTIKSINTKVGL</sequence>